<dbReference type="Proteomes" id="UP000095787">
    <property type="component" value="Unassembled WGS sequence"/>
</dbReference>
<protein>
    <recommendedName>
        <fullName evidence="5">SynChlorMet cassette protein ScmC</fullName>
    </recommendedName>
</protein>
<dbReference type="EMBL" id="CYZO01000020">
    <property type="protein sequence ID" value="CUO12799.1"/>
    <property type="molecule type" value="Genomic_DNA"/>
</dbReference>
<dbReference type="Proteomes" id="UP000292665">
    <property type="component" value="Unassembled WGS sequence"/>
</dbReference>
<evidence type="ECO:0008006" key="5">
    <source>
        <dbReference type="Google" id="ProtNLM"/>
    </source>
</evidence>
<evidence type="ECO:0000313" key="1">
    <source>
        <dbReference type="EMBL" id="CUO12799.1"/>
    </source>
</evidence>
<organism evidence="1 3">
    <name type="scientific">[Ruminococcus] torques</name>
    <dbReference type="NCBI Taxonomy" id="33039"/>
    <lineage>
        <taxon>Bacteria</taxon>
        <taxon>Bacillati</taxon>
        <taxon>Bacillota</taxon>
        <taxon>Clostridia</taxon>
        <taxon>Lachnospirales</taxon>
        <taxon>Lachnospiraceae</taxon>
        <taxon>Mediterraneibacter</taxon>
    </lineage>
</organism>
<evidence type="ECO:0000313" key="2">
    <source>
        <dbReference type="EMBL" id="RYS79028.1"/>
    </source>
</evidence>
<name>A0A174CKS4_9FIRM</name>
<dbReference type="AlphaFoldDB" id="A0A174CKS4"/>
<gene>
    <name evidence="2" type="ORF">EAI93_09510</name>
    <name evidence="1" type="ORF">ERS852456_01686</name>
</gene>
<accession>A0A174CKS4</accession>
<sequence length="240" mass="27509">MKKKTLLIKTADLCIRIHYKYPYIEQQCETWRVNEGYEPDIEVSVTDEEIETEYAGYRAESVSRALCESTCIYRAIARKLIAFQAFVMHGAVLELDGKAYVFTAKSGVGKTTHTKLWVEYFEGRASYINGDKPIIRCKDGVWYAYGTPWMGKEKFGSQSSAPIQAVCFIERGEENKIQKIADKEVIDRVFHQLFFPEDPETLIEFMGLADDFVQKLPFFVLKCNISAEAVRVAYETLSKV</sequence>
<dbReference type="EMBL" id="RCYR01000018">
    <property type="protein sequence ID" value="RYS79028.1"/>
    <property type="molecule type" value="Genomic_DNA"/>
</dbReference>
<dbReference type="RefSeq" id="WP_004845021.1">
    <property type="nucleotide sequence ID" value="NZ_AP028249.1"/>
</dbReference>
<reference evidence="1 3" key="1">
    <citation type="submission" date="2015-09" db="EMBL/GenBank/DDBJ databases">
        <authorList>
            <consortium name="Pathogen Informatics"/>
        </authorList>
    </citation>
    <scope>NUCLEOTIDE SEQUENCE [LARGE SCALE GENOMIC DNA]</scope>
    <source>
        <strain evidence="1 3">2789STDY5834841</strain>
    </source>
</reference>
<evidence type="ECO:0000313" key="3">
    <source>
        <dbReference type="Proteomes" id="UP000095787"/>
    </source>
</evidence>
<dbReference type="GeneID" id="97328757"/>
<reference evidence="2 4" key="2">
    <citation type="journal article" date="2019" name="Science, e1252229">
        <title>Invertible promoters mediate bacterial phase variation, antibiotic resistance, and host adaptation in the gut.</title>
        <authorList>
            <person name="Jiang X."/>
            <person name="Hall A.B."/>
            <person name="Arthur T.D."/>
            <person name="Plichta D.R."/>
            <person name="Covington C.T."/>
            <person name="Poyet M."/>
            <person name="Crothers J."/>
            <person name="Moses P.L."/>
            <person name="Tolonen A.C."/>
            <person name="Vlamakis H."/>
            <person name="Alm E.J."/>
            <person name="Xavier R.J."/>
        </authorList>
    </citation>
    <scope>NUCLEOTIDE SEQUENCE [LARGE SCALE GENOMIC DNA]</scope>
    <source>
        <strain evidence="4">aa_0143</strain>
        <strain evidence="2">Aa_0143</strain>
    </source>
</reference>
<evidence type="ECO:0000313" key="4">
    <source>
        <dbReference type="Proteomes" id="UP000292665"/>
    </source>
</evidence>
<dbReference type="SUPFAM" id="SSF53795">
    <property type="entry name" value="PEP carboxykinase-like"/>
    <property type="match status" value="1"/>
</dbReference>
<proteinExistence type="predicted"/>